<dbReference type="GO" id="GO:0004694">
    <property type="term" value="F:eukaryotic translation initiation factor 2alpha kinase activity"/>
    <property type="evidence" value="ECO:0007669"/>
    <property type="project" value="TreeGrafter"/>
</dbReference>
<keyword evidence="6 11" id="KW-0067">ATP-binding</keyword>
<dbReference type="OrthoDB" id="341578at2759"/>
<dbReference type="SUPFAM" id="SSF56112">
    <property type="entry name" value="Protein kinase-like (PK-like)"/>
    <property type="match status" value="1"/>
</dbReference>
<keyword evidence="3" id="KW-0808">Transferase</keyword>
<dbReference type="EC" id="2.7.11.1" evidence="1"/>
<evidence type="ECO:0000313" key="15">
    <source>
        <dbReference type="Proteomes" id="UP001165085"/>
    </source>
</evidence>
<dbReference type="GO" id="GO:0005737">
    <property type="term" value="C:cytoplasm"/>
    <property type="evidence" value="ECO:0007669"/>
    <property type="project" value="TreeGrafter"/>
</dbReference>
<dbReference type="Gene3D" id="1.10.510.10">
    <property type="entry name" value="Transferase(Phosphotransferase) domain 1"/>
    <property type="match status" value="1"/>
</dbReference>
<dbReference type="GO" id="GO:0005634">
    <property type="term" value="C:nucleus"/>
    <property type="evidence" value="ECO:0007669"/>
    <property type="project" value="TreeGrafter"/>
</dbReference>
<evidence type="ECO:0000256" key="3">
    <source>
        <dbReference type="ARBA" id="ARBA00022679"/>
    </source>
</evidence>
<dbReference type="GO" id="GO:0005524">
    <property type="term" value="F:ATP binding"/>
    <property type="evidence" value="ECO:0007669"/>
    <property type="project" value="UniProtKB-UniRule"/>
</dbReference>
<dbReference type="PROSITE" id="PS00108">
    <property type="entry name" value="PROTEIN_KINASE_ST"/>
    <property type="match status" value="1"/>
</dbReference>
<evidence type="ECO:0000256" key="12">
    <source>
        <dbReference type="SAM" id="MobiDB-lite"/>
    </source>
</evidence>
<feature type="compositionally biased region" description="Low complexity" evidence="12">
    <location>
        <begin position="593"/>
        <end position="604"/>
    </location>
</feature>
<dbReference type="Pfam" id="PF00069">
    <property type="entry name" value="Pkinase"/>
    <property type="match status" value="2"/>
</dbReference>
<dbReference type="Proteomes" id="UP001165085">
    <property type="component" value="Unassembled WGS sequence"/>
</dbReference>
<dbReference type="InterPro" id="IPR008271">
    <property type="entry name" value="Ser/Thr_kinase_AS"/>
</dbReference>
<dbReference type="PROSITE" id="PS00107">
    <property type="entry name" value="PROTEIN_KINASE_ATP"/>
    <property type="match status" value="1"/>
</dbReference>
<dbReference type="GO" id="GO:0017148">
    <property type="term" value="P:negative regulation of translation"/>
    <property type="evidence" value="ECO:0007669"/>
    <property type="project" value="UniProtKB-KW"/>
</dbReference>
<keyword evidence="4 11" id="KW-0547">Nucleotide-binding</keyword>
<evidence type="ECO:0000256" key="2">
    <source>
        <dbReference type="ARBA" id="ARBA00022527"/>
    </source>
</evidence>
<feature type="domain" description="Protein kinase" evidence="13">
    <location>
        <begin position="485"/>
        <end position="878"/>
    </location>
</feature>
<evidence type="ECO:0000259" key="13">
    <source>
        <dbReference type="PROSITE" id="PS50011"/>
    </source>
</evidence>
<feature type="compositionally biased region" description="Polar residues" evidence="12">
    <location>
        <begin position="572"/>
        <end position="586"/>
    </location>
</feature>
<evidence type="ECO:0000256" key="5">
    <source>
        <dbReference type="ARBA" id="ARBA00022777"/>
    </source>
</evidence>
<dbReference type="SMART" id="SM00220">
    <property type="entry name" value="S_TKc"/>
    <property type="match status" value="1"/>
</dbReference>
<dbReference type="AlphaFoldDB" id="A0A9W7A123"/>
<evidence type="ECO:0000256" key="6">
    <source>
        <dbReference type="ARBA" id="ARBA00022840"/>
    </source>
</evidence>
<feature type="region of interest" description="Disordered" evidence="12">
    <location>
        <begin position="554"/>
        <end position="667"/>
    </location>
</feature>
<dbReference type="InterPro" id="IPR017441">
    <property type="entry name" value="Protein_kinase_ATP_BS"/>
</dbReference>
<comment type="catalytic activity">
    <reaction evidence="9">
        <text>L-threonyl-[protein] + ATP = O-phospho-L-threonyl-[protein] + ADP + H(+)</text>
        <dbReference type="Rhea" id="RHEA:46608"/>
        <dbReference type="Rhea" id="RHEA-COMP:11060"/>
        <dbReference type="Rhea" id="RHEA-COMP:11605"/>
        <dbReference type="ChEBI" id="CHEBI:15378"/>
        <dbReference type="ChEBI" id="CHEBI:30013"/>
        <dbReference type="ChEBI" id="CHEBI:30616"/>
        <dbReference type="ChEBI" id="CHEBI:61977"/>
        <dbReference type="ChEBI" id="CHEBI:456216"/>
        <dbReference type="EC" id="2.7.11.1"/>
    </reaction>
    <physiologicalReaction direction="left-to-right" evidence="9">
        <dbReference type="Rhea" id="RHEA:46609"/>
    </physiologicalReaction>
</comment>
<sequence>MVEGNIITLTLSGTVTTIVPETGAILNKFTTAPLLRSHKASENDVVVPGLDGLIYEASEKGLELLPFSVLDAQDEPVASCSPPTSSDCTVTWGSHALTLFGLSPQGSVRWIRNDQTGFTRSSSTWSESREPDSASNEPTLLLQRSDYMVRNVDLTTGVESWNVSVSNYEALDFEIPESNNAERTVIEYDEKNKKVFGTRARRRSEGLPRIEVDGEWIHAWRGGEKMWSKRFDSEVKSIYGVEKGNWVEMDVEVTEVGKALQPYTTFDSQDLDLGVLETGEGRVVYVRSSPQSVLLDDSVLLDGPSPSPPKPSQSYRLDSGLFLTWPMITALVCCLVTGVLLGGRVAYKKLKRRWMDKLLNTPVAGHVDGIKMKDLMEGEFELGGKPRLDSNLSNGGHVAVNRSVSMPVITSSNGVESDRSDLSMLRSLSNNADGRGERSADGGGEDGKEKSKDGEKTQKDDEGQKVDDRESPVASVQYSRYKSEFTEISQLGRGGFGAVYRCLNTLDGREYAIKKVKVKGGLTKVMREVKILASLEHGNIVRYYNAWLEEGGAGGQDSGKGLETTSRDDADTSQSFNNLTSNNSDLGFTWDRGSNNGDNSNSLSKWSEEPSDDVDATDSIDAARMHDHSNNPLNETMSMNGSGGYVDMSRGGTTQGSPSRDGSGKKEASKTLYIQMAYCTQKTLRDFLSSPDQRRGKAAEGSDRIDLSLALSLFAQVARGVKHVHSQSLIHRDLKPSNCFIDNLGTVKIGDFGLSREAGEHINGPSLNQSVSEDQTAGVGTFLYASPEQMDSRDYDASTDVYSLGVMLFELCYEMQTGMERATVMAGVKKGAFPPEWDEIVRATKNESLDKLIRECVSHKSAVRPTAEKVVERIEMILGKFSVLSLDRSKSRGDGAVLLRVEAKDGEKLILTSTVEMIKSASPDVKILQYGLRGGAEGTQVVMEFALDCPEMRQVGGDPDANSLSKILEVLNASEKIGVVRQVSEKHKSFDVSD</sequence>
<keyword evidence="2" id="KW-0723">Serine/threonine-protein kinase</keyword>
<dbReference type="PANTHER" id="PTHR11042">
    <property type="entry name" value="EUKARYOTIC TRANSLATION INITIATION FACTOR 2-ALPHA KINASE EIF2-ALPHA KINASE -RELATED"/>
    <property type="match status" value="1"/>
</dbReference>
<evidence type="ECO:0000256" key="8">
    <source>
        <dbReference type="ARBA" id="ARBA00037982"/>
    </source>
</evidence>
<dbReference type="InterPro" id="IPR050339">
    <property type="entry name" value="CC_SR_Kinase"/>
</dbReference>
<dbReference type="Gene3D" id="3.30.200.20">
    <property type="entry name" value="Phosphorylase Kinase, domain 1"/>
    <property type="match status" value="1"/>
</dbReference>
<dbReference type="InterPro" id="IPR000719">
    <property type="entry name" value="Prot_kinase_dom"/>
</dbReference>
<comment type="catalytic activity">
    <reaction evidence="10">
        <text>L-seryl-[protein] + ATP = O-phospho-L-seryl-[protein] + ADP + H(+)</text>
        <dbReference type="Rhea" id="RHEA:17989"/>
        <dbReference type="Rhea" id="RHEA-COMP:9863"/>
        <dbReference type="Rhea" id="RHEA-COMP:11604"/>
        <dbReference type="ChEBI" id="CHEBI:15378"/>
        <dbReference type="ChEBI" id="CHEBI:29999"/>
        <dbReference type="ChEBI" id="CHEBI:30616"/>
        <dbReference type="ChEBI" id="CHEBI:83421"/>
        <dbReference type="ChEBI" id="CHEBI:456216"/>
        <dbReference type="EC" id="2.7.11.1"/>
    </reaction>
    <physiologicalReaction direction="left-to-right" evidence="10">
        <dbReference type="Rhea" id="RHEA:17990"/>
    </physiologicalReaction>
</comment>
<evidence type="ECO:0000256" key="4">
    <source>
        <dbReference type="ARBA" id="ARBA00022741"/>
    </source>
</evidence>
<dbReference type="EMBL" id="BRXY01000059">
    <property type="protein sequence ID" value="GMH59455.1"/>
    <property type="molecule type" value="Genomic_DNA"/>
</dbReference>
<feature type="binding site" evidence="11">
    <location>
        <position position="515"/>
    </location>
    <ligand>
        <name>ATP</name>
        <dbReference type="ChEBI" id="CHEBI:30616"/>
    </ligand>
</feature>
<evidence type="ECO:0000256" key="10">
    <source>
        <dbReference type="ARBA" id="ARBA00048977"/>
    </source>
</evidence>
<reference evidence="15" key="1">
    <citation type="journal article" date="2023" name="Commun. Biol.">
        <title>Genome analysis of Parmales, the sister group of diatoms, reveals the evolutionary specialization of diatoms from phago-mixotrophs to photoautotrophs.</title>
        <authorList>
            <person name="Ban H."/>
            <person name="Sato S."/>
            <person name="Yoshikawa S."/>
            <person name="Yamada K."/>
            <person name="Nakamura Y."/>
            <person name="Ichinomiya M."/>
            <person name="Sato N."/>
            <person name="Blanc-Mathieu R."/>
            <person name="Endo H."/>
            <person name="Kuwata A."/>
            <person name="Ogata H."/>
        </authorList>
    </citation>
    <scope>NUCLEOTIDE SEQUENCE [LARGE SCALE GENOMIC DNA]</scope>
    <source>
        <strain evidence="15">NIES 3701</strain>
    </source>
</reference>
<dbReference type="PANTHER" id="PTHR11042:SF160">
    <property type="entry name" value="EUKARYOTIC TRANSLATION INITIATION FACTOR 2-ALPHA KINASE 1"/>
    <property type="match status" value="1"/>
</dbReference>
<evidence type="ECO:0000256" key="9">
    <source>
        <dbReference type="ARBA" id="ARBA00048659"/>
    </source>
</evidence>
<dbReference type="PROSITE" id="PS50011">
    <property type="entry name" value="PROTEIN_KINASE_DOM"/>
    <property type="match status" value="1"/>
</dbReference>
<comment type="similarity">
    <text evidence="8">Belongs to the protein kinase superfamily. Ser/Thr protein kinase family. GCN2 subfamily.</text>
</comment>
<dbReference type="CDD" id="cd13996">
    <property type="entry name" value="STKc_EIF2AK"/>
    <property type="match status" value="1"/>
</dbReference>
<feature type="compositionally biased region" description="Polar residues" evidence="12">
    <location>
        <begin position="651"/>
        <end position="660"/>
    </location>
</feature>
<keyword evidence="5" id="KW-0418">Kinase</keyword>
<evidence type="ECO:0000256" key="11">
    <source>
        <dbReference type="PROSITE-ProRule" id="PRU10141"/>
    </source>
</evidence>
<gene>
    <name evidence="14" type="ORF">TrST_g11492</name>
</gene>
<feature type="compositionally biased region" description="Polar residues" evidence="12">
    <location>
        <begin position="630"/>
        <end position="640"/>
    </location>
</feature>
<accession>A0A9W7A123</accession>
<feature type="region of interest" description="Disordered" evidence="12">
    <location>
        <begin position="428"/>
        <end position="477"/>
    </location>
</feature>
<proteinExistence type="inferred from homology"/>
<name>A0A9W7A123_9STRA</name>
<keyword evidence="7" id="KW-0652">Protein synthesis inhibitor</keyword>
<evidence type="ECO:0000313" key="14">
    <source>
        <dbReference type="EMBL" id="GMH59455.1"/>
    </source>
</evidence>
<feature type="compositionally biased region" description="Acidic residues" evidence="12">
    <location>
        <begin position="609"/>
        <end position="618"/>
    </location>
</feature>
<evidence type="ECO:0000256" key="1">
    <source>
        <dbReference type="ARBA" id="ARBA00012513"/>
    </source>
</evidence>
<evidence type="ECO:0000256" key="7">
    <source>
        <dbReference type="ARBA" id="ARBA00023193"/>
    </source>
</evidence>
<comment type="caution">
    <text evidence="14">The sequence shown here is derived from an EMBL/GenBank/DDBJ whole genome shotgun (WGS) entry which is preliminary data.</text>
</comment>
<feature type="compositionally biased region" description="Basic and acidic residues" evidence="12">
    <location>
        <begin position="434"/>
        <end position="471"/>
    </location>
</feature>
<dbReference type="InterPro" id="IPR011009">
    <property type="entry name" value="Kinase-like_dom_sf"/>
</dbReference>
<organism evidence="14 15">
    <name type="scientific">Triparma strigata</name>
    <dbReference type="NCBI Taxonomy" id="1606541"/>
    <lineage>
        <taxon>Eukaryota</taxon>
        <taxon>Sar</taxon>
        <taxon>Stramenopiles</taxon>
        <taxon>Ochrophyta</taxon>
        <taxon>Bolidophyceae</taxon>
        <taxon>Parmales</taxon>
        <taxon>Triparmaceae</taxon>
        <taxon>Triparma</taxon>
    </lineage>
</organism>
<keyword evidence="15" id="KW-1185">Reference proteome</keyword>
<protein>
    <recommendedName>
        <fullName evidence="1">non-specific serine/threonine protein kinase</fullName>
        <ecNumber evidence="1">2.7.11.1</ecNumber>
    </recommendedName>
</protein>